<proteinExistence type="predicted"/>
<comment type="caution">
    <text evidence="1">The sequence shown here is derived from an EMBL/GenBank/DDBJ whole genome shotgun (WGS) entry which is preliminary data.</text>
</comment>
<dbReference type="Proteomes" id="UP001589855">
    <property type="component" value="Unassembled WGS sequence"/>
</dbReference>
<sequence>MAESAKRHRYRYNLEANATTKQALDYVQNRYGLSTAAEAWRQALQDELLLLKFSETPESRSAWRVLTREHSRDVSVLDLALFSGVPDGANQIKEIRALLEDVDAKMETLLYHASKLGTNLNQVAKQLNAVAPTNANYEDLAKLIVQFYKTDIQPMYDTTQLLKEVIHHAGTYD</sequence>
<accession>A0ABV6K4N5</accession>
<evidence type="ECO:0000313" key="1">
    <source>
        <dbReference type="EMBL" id="MFC0424424.1"/>
    </source>
</evidence>
<evidence type="ECO:0000313" key="2">
    <source>
        <dbReference type="Proteomes" id="UP001589855"/>
    </source>
</evidence>
<reference evidence="1 2" key="1">
    <citation type="submission" date="2024-09" db="EMBL/GenBank/DDBJ databases">
        <authorList>
            <person name="Sun Q."/>
            <person name="Mori K."/>
        </authorList>
    </citation>
    <scope>NUCLEOTIDE SEQUENCE [LARGE SCALE GENOMIC DNA]</scope>
    <source>
        <strain evidence="1 2">TBRC 4575</strain>
    </source>
</reference>
<dbReference type="RefSeq" id="WP_102124424.1">
    <property type="nucleotide sequence ID" value="NZ_BAABRM010000010.1"/>
</dbReference>
<gene>
    <name evidence="1" type="ORF">ACFFGS_09865</name>
</gene>
<keyword evidence="2" id="KW-1185">Reference proteome</keyword>
<protein>
    <submittedName>
        <fullName evidence="1">Plasmid mobilization relaxosome protein MobC</fullName>
    </submittedName>
</protein>
<organism evidence="1 2">
    <name type="scientific">Lactiplantibacillus plajomi</name>
    <dbReference type="NCBI Taxonomy" id="1457217"/>
    <lineage>
        <taxon>Bacteria</taxon>
        <taxon>Bacillati</taxon>
        <taxon>Bacillota</taxon>
        <taxon>Bacilli</taxon>
        <taxon>Lactobacillales</taxon>
        <taxon>Lactobacillaceae</taxon>
        <taxon>Lactiplantibacillus</taxon>
    </lineage>
</organism>
<name>A0ABV6K4N5_9LACO</name>
<dbReference type="EMBL" id="JBHLUK010000071">
    <property type="protein sequence ID" value="MFC0424424.1"/>
    <property type="molecule type" value="Genomic_DNA"/>
</dbReference>